<sequence>MGANGGASVGRRLVGELLRIQRGRRGLTQKEAGELLLVSESIFGAYERAERIPPIEFLKDADKGLDARGALIACIEITEKEKYPPTFLDWVRLERHARVISAYETMLIPGLLQTPAYTQTLYEARRPAYTEEEIDRHVTARLERQAVLTRDSPPYVGYVIEESVLERDLGGAEVLKEQLLHILECSRAMKQHLTVQVMPTKRHTHAGMHGPLQLMGTEEGRMLVYQEWHGGATVISKPEQVNDLFELFGILRAQALNPWESAELIEQKAGEL</sequence>
<gene>
    <name evidence="2" type="ORF">SAMN02787118_103296</name>
</gene>
<feature type="domain" description="HTH cro/C1-type" evidence="1">
    <location>
        <begin position="18"/>
        <end position="72"/>
    </location>
</feature>
<evidence type="ECO:0000313" key="2">
    <source>
        <dbReference type="EMBL" id="SFF00722.1"/>
    </source>
</evidence>
<dbReference type="GO" id="GO:0003677">
    <property type="term" value="F:DNA binding"/>
    <property type="evidence" value="ECO:0007669"/>
    <property type="project" value="InterPro"/>
</dbReference>
<dbReference type="SUPFAM" id="SSF47413">
    <property type="entry name" value="lambda repressor-like DNA-binding domains"/>
    <property type="match status" value="1"/>
</dbReference>
<evidence type="ECO:0000259" key="1">
    <source>
        <dbReference type="PROSITE" id="PS50943"/>
    </source>
</evidence>
<dbReference type="PROSITE" id="PS50943">
    <property type="entry name" value="HTH_CROC1"/>
    <property type="match status" value="1"/>
</dbReference>
<dbReference type="InterPro" id="IPR043917">
    <property type="entry name" value="DUF5753"/>
</dbReference>
<reference evidence="2 3" key="1">
    <citation type="submission" date="2016-10" db="EMBL/GenBank/DDBJ databases">
        <authorList>
            <person name="de Groot N.N."/>
        </authorList>
    </citation>
    <scope>NUCLEOTIDE SEQUENCE [LARGE SCALE GENOMIC DNA]</scope>
    <source>
        <strain evidence="2 3">OK461</strain>
    </source>
</reference>
<dbReference type="EMBL" id="FONR01000003">
    <property type="protein sequence ID" value="SFF00722.1"/>
    <property type="molecule type" value="Genomic_DNA"/>
</dbReference>
<dbReference type="CDD" id="cd00093">
    <property type="entry name" value="HTH_XRE"/>
    <property type="match status" value="1"/>
</dbReference>
<dbReference type="Pfam" id="PF19054">
    <property type="entry name" value="DUF5753"/>
    <property type="match status" value="1"/>
</dbReference>
<protein>
    <submittedName>
        <fullName evidence="2">Helix-turn-helix domain-containing protein</fullName>
    </submittedName>
</protein>
<dbReference type="InterPro" id="IPR010982">
    <property type="entry name" value="Lambda_DNA-bd_dom_sf"/>
</dbReference>
<dbReference type="InterPro" id="IPR001387">
    <property type="entry name" value="Cro/C1-type_HTH"/>
</dbReference>
<dbReference type="Gene3D" id="1.10.260.40">
    <property type="entry name" value="lambda repressor-like DNA-binding domains"/>
    <property type="match status" value="1"/>
</dbReference>
<name>A0A1I2F5U9_9ACTN</name>
<proteinExistence type="predicted"/>
<evidence type="ECO:0000313" key="3">
    <source>
        <dbReference type="Proteomes" id="UP000181942"/>
    </source>
</evidence>
<dbReference type="AlphaFoldDB" id="A0A1I2F5U9"/>
<dbReference type="Pfam" id="PF13560">
    <property type="entry name" value="HTH_31"/>
    <property type="match status" value="1"/>
</dbReference>
<accession>A0A1I2F5U9</accession>
<dbReference type="Proteomes" id="UP000181942">
    <property type="component" value="Unassembled WGS sequence"/>
</dbReference>
<organism evidence="2 3">
    <name type="scientific">Streptomyces mirabilis</name>
    <dbReference type="NCBI Taxonomy" id="68239"/>
    <lineage>
        <taxon>Bacteria</taxon>
        <taxon>Bacillati</taxon>
        <taxon>Actinomycetota</taxon>
        <taxon>Actinomycetes</taxon>
        <taxon>Kitasatosporales</taxon>
        <taxon>Streptomycetaceae</taxon>
        <taxon>Streptomyces</taxon>
    </lineage>
</organism>
<dbReference type="SMART" id="SM00530">
    <property type="entry name" value="HTH_XRE"/>
    <property type="match status" value="1"/>
</dbReference>